<name>A0AAC9L8R1_9PSEU</name>
<dbReference type="KEGG" id="acad:UA74_05920"/>
<reference evidence="2" key="1">
    <citation type="submission" date="2016-06" db="EMBL/GenBank/DDBJ databases">
        <title>Complete genome sequence of Actinoalloteichus fjordicus DSM 46855 (=ADI127-17), type strain of the new species Actinoalloteichus fjordicus.</title>
        <authorList>
            <person name="Ruckert C."/>
            <person name="Nouioui I."/>
            <person name="Willmese J."/>
            <person name="van Wezel G."/>
            <person name="Klenk H.-P."/>
            <person name="Kalinowski J."/>
            <person name="Zotchev S.B."/>
        </authorList>
    </citation>
    <scope>NUCLEOTIDE SEQUENCE [LARGE SCALE GENOMIC DNA]</scope>
    <source>
        <strain evidence="2">ADI127-7</strain>
    </source>
</reference>
<evidence type="ECO:0000313" key="1">
    <source>
        <dbReference type="EMBL" id="APU13258.1"/>
    </source>
</evidence>
<organism evidence="1 2">
    <name type="scientific">Actinoalloteichus fjordicus</name>
    <dbReference type="NCBI Taxonomy" id="1612552"/>
    <lineage>
        <taxon>Bacteria</taxon>
        <taxon>Bacillati</taxon>
        <taxon>Actinomycetota</taxon>
        <taxon>Actinomycetes</taxon>
        <taxon>Pseudonocardiales</taxon>
        <taxon>Pseudonocardiaceae</taxon>
        <taxon>Actinoalloteichus</taxon>
    </lineage>
</organism>
<dbReference type="RefSeq" id="WP_157434013.1">
    <property type="nucleotide sequence ID" value="NZ_CP016076.1"/>
</dbReference>
<dbReference type="Proteomes" id="UP000185511">
    <property type="component" value="Chromosome"/>
</dbReference>
<dbReference type="AlphaFoldDB" id="A0AAC9L8R1"/>
<sequence length="159" mass="17111">MRVVEFLAEAALTGKVAGLGLGVSAERIRDVLGNESVAGRTKKSLRLDYGILEFNFLSGSCETIGIQVHRLVHGSDGLIPAALDVSFREVEGAVHLGPVRNEIERGGGYSLEECQSQHGYRRYRVAGSHVNLYVVAETPPGSHLLAAEDLWSVLISNKG</sequence>
<gene>
    <name evidence="1" type="ORF">UA74_05920</name>
</gene>
<accession>A0AAC9L8R1</accession>
<evidence type="ECO:0000313" key="2">
    <source>
        <dbReference type="Proteomes" id="UP000185511"/>
    </source>
</evidence>
<protein>
    <submittedName>
        <fullName evidence="1">Uncharacterized protein</fullName>
    </submittedName>
</protein>
<dbReference type="EMBL" id="CP016076">
    <property type="protein sequence ID" value="APU13258.1"/>
    <property type="molecule type" value="Genomic_DNA"/>
</dbReference>
<proteinExistence type="predicted"/>
<keyword evidence="2" id="KW-1185">Reference proteome</keyword>